<evidence type="ECO:0000313" key="2">
    <source>
        <dbReference type="Proteomes" id="UP001064048"/>
    </source>
</evidence>
<feature type="non-terminal residue" evidence="1">
    <location>
        <position position="181"/>
    </location>
</feature>
<protein>
    <submittedName>
        <fullName evidence="1">Uncharacterized protein</fullName>
    </submittedName>
</protein>
<reference evidence="1 2" key="1">
    <citation type="journal article" date="2022" name="Genome Biol. Evol.">
        <title>The Spruce Budworm Genome: Reconstructing the Evolutionary History of Antifreeze Proteins.</title>
        <authorList>
            <person name="Beliveau C."/>
            <person name="Gagne P."/>
            <person name="Picq S."/>
            <person name="Vernygora O."/>
            <person name="Keeling C.I."/>
            <person name="Pinkney K."/>
            <person name="Doucet D."/>
            <person name="Wen F."/>
            <person name="Johnston J.S."/>
            <person name="Maaroufi H."/>
            <person name="Boyle B."/>
            <person name="Laroche J."/>
            <person name="Dewar K."/>
            <person name="Juretic N."/>
            <person name="Blackburn G."/>
            <person name="Nisole A."/>
            <person name="Brunet B."/>
            <person name="Brandao M."/>
            <person name="Lumley L."/>
            <person name="Duan J."/>
            <person name="Quan G."/>
            <person name="Lucarotti C.J."/>
            <person name="Roe A.D."/>
            <person name="Sperling F.A.H."/>
            <person name="Levesque R.C."/>
            <person name="Cusson M."/>
        </authorList>
    </citation>
    <scope>NUCLEOTIDE SEQUENCE [LARGE SCALE GENOMIC DNA]</scope>
    <source>
        <strain evidence="1">Glfc:IPQL:Cfum</strain>
    </source>
</reference>
<evidence type="ECO:0000313" key="1">
    <source>
        <dbReference type="EMBL" id="KAI8430333.1"/>
    </source>
</evidence>
<keyword evidence="2" id="KW-1185">Reference proteome</keyword>
<proteinExistence type="predicted"/>
<sequence>MRRNVATSFPKITLTILISVATNSFPDKTLNPKGVLWRTTKSIRVKMHPAKDHEAVPLNLAVAHMGILVFQNFTKINTFSWAKIRKISFKRKKFLIKLHPEGYGYHRDIVEFFFEGRNECKNFWKKCVENHGFFRCSSVPRIPRHKTRVMSRGSSFRYSGKTQKQIVEFVRDNYVKRQTFQ</sequence>
<dbReference type="Proteomes" id="UP001064048">
    <property type="component" value="Chromosome Z"/>
</dbReference>
<name>A0ACC0K1S8_CHOFU</name>
<gene>
    <name evidence="1" type="ORF">MSG28_000640</name>
</gene>
<dbReference type="EMBL" id="CM046131">
    <property type="protein sequence ID" value="KAI8430333.1"/>
    <property type="molecule type" value="Genomic_DNA"/>
</dbReference>
<comment type="caution">
    <text evidence="1">The sequence shown here is derived from an EMBL/GenBank/DDBJ whole genome shotgun (WGS) entry which is preliminary data.</text>
</comment>
<accession>A0ACC0K1S8</accession>
<organism evidence="1 2">
    <name type="scientific">Choristoneura fumiferana</name>
    <name type="common">Spruce budworm moth</name>
    <name type="synonym">Archips fumiferana</name>
    <dbReference type="NCBI Taxonomy" id="7141"/>
    <lineage>
        <taxon>Eukaryota</taxon>
        <taxon>Metazoa</taxon>
        <taxon>Ecdysozoa</taxon>
        <taxon>Arthropoda</taxon>
        <taxon>Hexapoda</taxon>
        <taxon>Insecta</taxon>
        <taxon>Pterygota</taxon>
        <taxon>Neoptera</taxon>
        <taxon>Endopterygota</taxon>
        <taxon>Lepidoptera</taxon>
        <taxon>Glossata</taxon>
        <taxon>Ditrysia</taxon>
        <taxon>Tortricoidea</taxon>
        <taxon>Tortricidae</taxon>
        <taxon>Tortricinae</taxon>
        <taxon>Choristoneura</taxon>
    </lineage>
</organism>